<comment type="caution">
    <text evidence="2">The sequence shown here is derived from an EMBL/GenBank/DDBJ whole genome shotgun (WGS) entry which is preliminary data.</text>
</comment>
<organism evidence="2">
    <name type="scientific">marine sediment metagenome</name>
    <dbReference type="NCBI Taxonomy" id="412755"/>
    <lineage>
        <taxon>unclassified sequences</taxon>
        <taxon>metagenomes</taxon>
        <taxon>ecological metagenomes</taxon>
    </lineage>
</organism>
<dbReference type="InterPro" id="IPR002509">
    <property type="entry name" value="NODB_dom"/>
</dbReference>
<gene>
    <name evidence="2" type="ORF">S03H2_20807</name>
</gene>
<dbReference type="GO" id="GO:0016810">
    <property type="term" value="F:hydrolase activity, acting on carbon-nitrogen (but not peptide) bonds"/>
    <property type="evidence" value="ECO:0007669"/>
    <property type="project" value="InterPro"/>
</dbReference>
<protein>
    <recommendedName>
        <fullName evidence="1">NodB homology domain-containing protein</fullName>
    </recommendedName>
</protein>
<reference evidence="2" key="1">
    <citation type="journal article" date="2014" name="Front. Microbiol.">
        <title>High frequency of phylogenetically diverse reductive dehalogenase-homologous genes in deep subseafloor sedimentary metagenomes.</title>
        <authorList>
            <person name="Kawai M."/>
            <person name="Futagami T."/>
            <person name="Toyoda A."/>
            <person name="Takaki Y."/>
            <person name="Nishi S."/>
            <person name="Hori S."/>
            <person name="Arai W."/>
            <person name="Tsubouchi T."/>
            <person name="Morono Y."/>
            <person name="Uchiyama I."/>
            <person name="Ito T."/>
            <person name="Fujiyama A."/>
            <person name="Inagaki F."/>
            <person name="Takami H."/>
        </authorList>
    </citation>
    <scope>NUCLEOTIDE SEQUENCE</scope>
    <source>
        <strain evidence="2">Expedition CK06-06</strain>
    </source>
</reference>
<dbReference type="GO" id="GO:0005975">
    <property type="term" value="P:carbohydrate metabolic process"/>
    <property type="evidence" value="ECO:0007669"/>
    <property type="project" value="InterPro"/>
</dbReference>
<dbReference type="PROSITE" id="PS51677">
    <property type="entry name" value="NODB"/>
    <property type="match status" value="1"/>
</dbReference>
<dbReference type="SUPFAM" id="SSF88713">
    <property type="entry name" value="Glycoside hydrolase/deacetylase"/>
    <property type="match status" value="1"/>
</dbReference>
<dbReference type="AlphaFoldDB" id="X1G5H4"/>
<dbReference type="Pfam" id="PF01522">
    <property type="entry name" value="Polysacc_deac_1"/>
    <property type="match status" value="1"/>
</dbReference>
<dbReference type="Gene3D" id="3.20.20.370">
    <property type="entry name" value="Glycoside hydrolase/deacetylase"/>
    <property type="match status" value="1"/>
</dbReference>
<dbReference type="PANTHER" id="PTHR47561">
    <property type="entry name" value="POLYSACCHARIDE DEACETYLASE FAMILY PROTEIN (AFU_ORTHOLOGUE AFUA_6G05030)"/>
    <property type="match status" value="1"/>
</dbReference>
<feature type="non-terminal residue" evidence="2">
    <location>
        <position position="1"/>
    </location>
</feature>
<feature type="domain" description="NodB homology" evidence="1">
    <location>
        <begin position="1"/>
        <end position="216"/>
    </location>
</feature>
<dbReference type="PANTHER" id="PTHR47561:SF1">
    <property type="entry name" value="POLYSACCHARIDE DEACETYLASE FAMILY PROTEIN (AFU_ORTHOLOGUE AFUA_6G05030)"/>
    <property type="match status" value="1"/>
</dbReference>
<evidence type="ECO:0000259" key="1">
    <source>
        <dbReference type="PROSITE" id="PS51677"/>
    </source>
</evidence>
<sequence>YFEARTIDLISKRHPEFLERLNQTFFEKGVHGYDHEDLIGEETGMPLESQEEFNLIKKAKERIEELFSTEVTGFRAPYMRLSENTLKTLMDLGFVYDSSIYQESDKAINPYSDEHGMIEFPVIKTPKESLMKGMYTYLWPLFEGKREINEIVNNYIQLIHNSTEDNSYISINLHSWHFAYNVEQNCYFSQKEIRKNTDFLIKLITKLEEVEGIHFSTPKLWLEENELLRTL</sequence>
<proteinExistence type="predicted"/>
<name>X1G5H4_9ZZZZ</name>
<accession>X1G5H4</accession>
<dbReference type="InterPro" id="IPR011330">
    <property type="entry name" value="Glyco_hydro/deAcase_b/a-brl"/>
</dbReference>
<evidence type="ECO:0000313" key="2">
    <source>
        <dbReference type="EMBL" id="GAH40075.1"/>
    </source>
</evidence>
<dbReference type="EMBL" id="BARU01011010">
    <property type="protein sequence ID" value="GAH40075.1"/>
    <property type="molecule type" value="Genomic_DNA"/>
</dbReference>